<dbReference type="Proteomes" id="UP001500683">
    <property type="component" value="Unassembled WGS sequence"/>
</dbReference>
<accession>A0ABP7V7B1</accession>
<reference evidence="2" key="1">
    <citation type="journal article" date="2019" name="Int. J. Syst. Evol. Microbiol.">
        <title>The Global Catalogue of Microorganisms (GCM) 10K type strain sequencing project: providing services to taxonomists for standard genome sequencing and annotation.</title>
        <authorList>
            <consortium name="The Broad Institute Genomics Platform"/>
            <consortium name="The Broad Institute Genome Sequencing Center for Infectious Disease"/>
            <person name="Wu L."/>
            <person name="Ma J."/>
        </authorList>
    </citation>
    <scope>NUCLEOTIDE SEQUENCE [LARGE SCALE GENOMIC DNA]</scope>
    <source>
        <strain evidence="2">JCM 16702</strain>
    </source>
</reference>
<gene>
    <name evidence="1" type="ORF">GCM10022214_10480</name>
</gene>
<proteinExistence type="predicted"/>
<comment type="caution">
    <text evidence="1">The sequence shown here is derived from an EMBL/GenBank/DDBJ whole genome shotgun (WGS) entry which is preliminary data.</text>
</comment>
<evidence type="ECO:0000313" key="1">
    <source>
        <dbReference type="EMBL" id="GAA4059813.1"/>
    </source>
</evidence>
<evidence type="ECO:0000313" key="2">
    <source>
        <dbReference type="Proteomes" id="UP001500683"/>
    </source>
</evidence>
<protein>
    <submittedName>
        <fullName evidence="1">Uncharacterized protein</fullName>
    </submittedName>
</protein>
<keyword evidence="2" id="KW-1185">Reference proteome</keyword>
<dbReference type="EMBL" id="BAAAZG010000002">
    <property type="protein sequence ID" value="GAA4059813.1"/>
    <property type="molecule type" value="Genomic_DNA"/>
</dbReference>
<name>A0ABP7V7B1_9ACTN</name>
<organism evidence="1 2">
    <name type="scientific">Actinomadura miaoliensis</name>
    <dbReference type="NCBI Taxonomy" id="430685"/>
    <lineage>
        <taxon>Bacteria</taxon>
        <taxon>Bacillati</taxon>
        <taxon>Actinomycetota</taxon>
        <taxon>Actinomycetes</taxon>
        <taxon>Streptosporangiales</taxon>
        <taxon>Thermomonosporaceae</taxon>
        <taxon>Actinomadura</taxon>
    </lineage>
</organism>
<dbReference type="RefSeq" id="WP_344941469.1">
    <property type="nucleotide sequence ID" value="NZ_BAAAZG010000002.1"/>
</dbReference>
<sequence>MAYATVQELADFLTPKPAPPDAARLLDRASRDVDRALLCTVYDVDDTGMPTAPAVAQALKEATLEQAAWRMRMGDGASSAGKWSTVSIGSASLARRTDRTAPDEAHVGGLGADAFEVLQLAGLTGHAPQTPPICRTRTGA</sequence>